<evidence type="ECO:0000313" key="8">
    <source>
        <dbReference type="EMBL" id="MCA2095702.1"/>
    </source>
</evidence>
<accession>A0ABS7YVD6</accession>
<dbReference type="GO" id="GO:0160148">
    <property type="term" value="F:tRNA pseudouridine(55) synthase activity"/>
    <property type="evidence" value="ECO:0007669"/>
    <property type="project" value="UniProtKB-EC"/>
</dbReference>
<dbReference type="InterPro" id="IPR014780">
    <property type="entry name" value="tRNA_psdUridine_synth_TruB"/>
</dbReference>
<keyword evidence="9" id="KW-1185">Reference proteome</keyword>
<dbReference type="InterPro" id="IPR002501">
    <property type="entry name" value="PsdUridine_synth_N"/>
</dbReference>
<feature type="domain" description="Pseudouridine synthase II N-terminal" evidence="6">
    <location>
        <begin position="24"/>
        <end position="171"/>
    </location>
</feature>
<dbReference type="InterPro" id="IPR032819">
    <property type="entry name" value="TruB_C"/>
</dbReference>
<comment type="similarity">
    <text evidence="2 5">Belongs to the pseudouridine synthase TruB family. Type 1 subfamily.</text>
</comment>
<feature type="domain" description="tRNA pseudouridylate synthase B C-terminal" evidence="7">
    <location>
        <begin position="172"/>
        <end position="229"/>
    </location>
</feature>
<sequence length="298" mass="33695">MLKGILNVNKEKGISSARVVSLVRRALGMKKVGHTGTLDLEASGVLPIVLGKATRVSDYMMTKDKVYETELILGAKTDTLDAAGKILEESDKEVTKEEFLQVMNTFKGEIEQIPPMYSALKVNGKKLYDLAREGIEIERKKRKVNIYDIELLFFAFPKATIRVTCSKGTYIRTLVDDIGEKLGSLAYVNELKRVRVGDFDIKDSIKSGDLLEIPKEELIKKLYSIDTALKDFEKIVLDRKYLDKLVNGQVVEIDKNYGKIIRVYAGDDFIGLGNNFSQDGKNFLKMEKVFYERSDKNI</sequence>
<comment type="caution">
    <text evidence="8">The sequence shown here is derived from an EMBL/GenBank/DDBJ whole genome shotgun (WGS) entry which is preliminary data.</text>
</comment>
<keyword evidence="3 5" id="KW-0819">tRNA processing</keyword>
<dbReference type="HAMAP" id="MF_01080">
    <property type="entry name" value="TruB_bact"/>
    <property type="match status" value="1"/>
</dbReference>
<evidence type="ECO:0000256" key="3">
    <source>
        <dbReference type="ARBA" id="ARBA00022694"/>
    </source>
</evidence>
<dbReference type="SUPFAM" id="SSF55120">
    <property type="entry name" value="Pseudouridine synthase"/>
    <property type="match status" value="1"/>
</dbReference>
<dbReference type="PANTHER" id="PTHR13767:SF2">
    <property type="entry name" value="PSEUDOURIDYLATE SYNTHASE TRUB1"/>
    <property type="match status" value="1"/>
</dbReference>
<gene>
    <name evidence="5 8" type="primary">truB</name>
    <name evidence="8" type="ORF">LDJ82_02015</name>
</gene>
<evidence type="ECO:0000256" key="1">
    <source>
        <dbReference type="ARBA" id="ARBA00000385"/>
    </source>
</evidence>
<dbReference type="EC" id="5.4.99.25" evidence="5"/>
<organism evidence="8 9">
    <name type="scientific">Anaerococcus degeneri</name>
    <dbReference type="NCBI Taxonomy" id="361500"/>
    <lineage>
        <taxon>Bacteria</taxon>
        <taxon>Bacillati</taxon>
        <taxon>Bacillota</taxon>
        <taxon>Tissierellia</taxon>
        <taxon>Tissierellales</taxon>
        <taxon>Peptoniphilaceae</taxon>
        <taxon>Anaerococcus</taxon>
    </lineage>
</organism>
<evidence type="ECO:0000259" key="6">
    <source>
        <dbReference type="Pfam" id="PF01509"/>
    </source>
</evidence>
<evidence type="ECO:0000313" key="9">
    <source>
        <dbReference type="Proteomes" id="UP001198374"/>
    </source>
</evidence>
<keyword evidence="4 5" id="KW-0413">Isomerase</keyword>
<evidence type="ECO:0000256" key="2">
    <source>
        <dbReference type="ARBA" id="ARBA00005642"/>
    </source>
</evidence>
<dbReference type="PANTHER" id="PTHR13767">
    <property type="entry name" value="TRNA-PSEUDOURIDINE SYNTHASE"/>
    <property type="match status" value="1"/>
</dbReference>
<dbReference type="Pfam" id="PF01509">
    <property type="entry name" value="TruB_N"/>
    <property type="match status" value="1"/>
</dbReference>
<proteinExistence type="inferred from homology"/>
<dbReference type="Pfam" id="PF16198">
    <property type="entry name" value="TruB_C_2"/>
    <property type="match status" value="1"/>
</dbReference>
<dbReference type="InterPro" id="IPR020103">
    <property type="entry name" value="PsdUridine_synth_cat_dom_sf"/>
</dbReference>
<comment type="catalytic activity">
    <reaction evidence="1 5">
        <text>uridine(55) in tRNA = pseudouridine(55) in tRNA</text>
        <dbReference type="Rhea" id="RHEA:42532"/>
        <dbReference type="Rhea" id="RHEA-COMP:10101"/>
        <dbReference type="Rhea" id="RHEA-COMP:10102"/>
        <dbReference type="ChEBI" id="CHEBI:65314"/>
        <dbReference type="ChEBI" id="CHEBI:65315"/>
        <dbReference type="EC" id="5.4.99.25"/>
    </reaction>
</comment>
<evidence type="ECO:0000256" key="5">
    <source>
        <dbReference type="HAMAP-Rule" id="MF_01080"/>
    </source>
</evidence>
<dbReference type="Proteomes" id="UP001198374">
    <property type="component" value="Unassembled WGS sequence"/>
</dbReference>
<name>A0ABS7YVD6_9FIRM</name>
<dbReference type="CDD" id="cd02573">
    <property type="entry name" value="PseudoU_synth_EcTruB"/>
    <property type="match status" value="1"/>
</dbReference>
<reference evidence="9" key="1">
    <citation type="submission" date="2023-07" db="EMBL/GenBank/DDBJ databases">
        <title>FDA dAtabase for Regulatory Grade micrObial Sequences (FDA-ARGOS): Supporting development and validation of Infectious Disease Dx tests.</title>
        <authorList>
            <person name="Sproer C."/>
            <person name="Gronow S."/>
            <person name="Severitt S."/>
            <person name="Schroder I."/>
            <person name="Tallon L."/>
            <person name="Sadzewicz L."/>
            <person name="Zhao X."/>
            <person name="Boylan J."/>
            <person name="Ott S."/>
            <person name="Bowen H."/>
            <person name="Vavikolanu K."/>
            <person name="Hazen T."/>
            <person name="Aluvathingal J."/>
            <person name="Nadendla S."/>
            <person name="Lowell S."/>
            <person name="Myers T."/>
            <person name="Yan Y."/>
        </authorList>
    </citation>
    <scope>NUCLEOTIDE SEQUENCE [LARGE SCALE GENOMIC DNA]</scope>
    <source>
        <strain evidence="9">FDAARGOS_1538</strain>
    </source>
</reference>
<feature type="active site" description="Nucleophile" evidence="5">
    <location>
        <position position="39"/>
    </location>
</feature>
<evidence type="ECO:0000259" key="7">
    <source>
        <dbReference type="Pfam" id="PF16198"/>
    </source>
</evidence>
<dbReference type="NCBIfam" id="TIGR00431">
    <property type="entry name" value="TruB"/>
    <property type="match status" value="1"/>
</dbReference>
<dbReference type="EMBL" id="JAIWIY010000001">
    <property type="protein sequence ID" value="MCA2095702.1"/>
    <property type="molecule type" value="Genomic_DNA"/>
</dbReference>
<protein>
    <recommendedName>
        <fullName evidence="5">tRNA pseudouridine synthase B</fullName>
        <ecNumber evidence="5">5.4.99.25</ecNumber>
    </recommendedName>
    <alternativeName>
        <fullName evidence="5">tRNA pseudouridine(55) synthase</fullName>
        <shortName evidence="5">Psi55 synthase</shortName>
    </alternativeName>
    <alternativeName>
        <fullName evidence="5">tRNA pseudouridylate synthase</fullName>
    </alternativeName>
    <alternativeName>
        <fullName evidence="5">tRNA-uridine isomerase</fullName>
    </alternativeName>
</protein>
<comment type="function">
    <text evidence="5">Responsible for synthesis of pseudouridine from uracil-55 in the psi GC loop of transfer RNAs.</text>
</comment>
<dbReference type="RefSeq" id="WP_209774229.1">
    <property type="nucleotide sequence ID" value="NZ_JAGGLO010000006.1"/>
</dbReference>
<evidence type="ECO:0000256" key="4">
    <source>
        <dbReference type="ARBA" id="ARBA00023235"/>
    </source>
</evidence>
<dbReference type="Gene3D" id="3.30.2350.10">
    <property type="entry name" value="Pseudouridine synthase"/>
    <property type="match status" value="1"/>
</dbReference>